<dbReference type="InterPro" id="IPR050639">
    <property type="entry name" value="SSR_resolvase"/>
</dbReference>
<dbReference type="Pfam" id="PF07508">
    <property type="entry name" value="Recombinase"/>
    <property type="match status" value="1"/>
</dbReference>
<accession>K8NRU3</accession>
<organism evidence="2 3">
    <name type="scientific">Afipia clevelandensis ATCC 49720</name>
    <dbReference type="NCBI Taxonomy" id="883079"/>
    <lineage>
        <taxon>Bacteria</taxon>
        <taxon>Pseudomonadati</taxon>
        <taxon>Pseudomonadota</taxon>
        <taxon>Alphaproteobacteria</taxon>
        <taxon>Hyphomicrobiales</taxon>
        <taxon>Nitrobacteraceae</taxon>
        <taxon>Afipia</taxon>
    </lineage>
</organism>
<dbReference type="SMART" id="SM00857">
    <property type="entry name" value="Resolvase"/>
    <property type="match status" value="1"/>
</dbReference>
<evidence type="ECO:0000313" key="3">
    <source>
        <dbReference type="Proteomes" id="UP000001095"/>
    </source>
</evidence>
<name>K8NRU3_9BRAD</name>
<dbReference type="InterPro" id="IPR036162">
    <property type="entry name" value="Resolvase-like_N_sf"/>
</dbReference>
<dbReference type="PANTHER" id="PTHR30461">
    <property type="entry name" value="DNA-INVERTASE FROM LAMBDOID PROPHAGE"/>
    <property type="match status" value="1"/>
</dbReference>
<dbReference type="CDD" id="cd00338">
    <property type="entry name" value="Ser_Recombinase"/>
    <property type="match status" value="1"/>
</dbReference>
<dbReference type="PATRIC" id="fig|883079.3.peg.4126"/>
<dbReference type="AlphaFoldDB" id="K8NRU3"/>
<protein>
    <recommendedName>
        <fullName evidence="1">Recombinase domain-containing protein</fullName>
    </recommendedName>
</protein>
<dbReference type="HOGENOM" id="CLU_522558_0_0_5"/>
<dbReference type="OrthoDB" id="7735915at2"/>
<dbReference type="InterPro" id="IPR006119">
    <property type="entry name" value="Resolv_N"/>
</dbReference>
<feature type="domain" description="Recombinase" evidence="1">
    <location>
        <begin position="182"/>
        <end position="311"/>
    </location>
</feature>
<dbReference type="EMBL" id="AGWY01000018">
    <property type="protein sequence ID" value="EKS31821.1"/>
    <property type="molecule type" value="Genomic_DNA"/>
</dbReference>
<dbReference type="GO" id="GO:0000150">
    <property type="term" value="F:DNA strand exchange activity"/>
    <property type="evidence" value="ECO:0007669"/>
    <property type="project" value="InterPro"/>
</dbReference>
<dbReference type="FunFam" id="3.40.50.1390:FF:000008">
    <property type="entry name" value="DNA recombinase"/>
    <property type="match status" value="1"/>
</dbReference>
<reference evidence="2 3" key="1">
    <citation type="submission" date="2012-04" db="EMBL/GenBank/DDBJ databases">
        <title>The Genome Sequence of Afipia clevelandensis ATCC 49720.</title>
        <authorList>
            <consortium name="The Broad Institute Genome Sequencing Platform"/>
            <person name="Earl A."/>
            <person name="Ward D."/>
            <person name="Feldgarden M."/>
            <person name="Gevers D."/>
            <person name="Huys G."/>
            <person name="Walker B."/>
            <person name="Young S.K."/>
            <person name="Zeng Q."/>
            <person name="Gargeya S."/>
            <person name="Fitzgerald M."/>
            <person name="Haas B."/>
            <person name="Abouelleil A."/>
            <person name="Alvarado L."/>
            <person name="Arachchi H.M."/>
            <person name="Berlin A."/>
            <person name="Chapman S.B."/>
            <person name="Goldberg J."/>
            <person name="Griggs A."/>
            <person name="Gujja S."/>
            <person name="Hansen M."/>
            <person name="Howarth C."/>
            <person name="Imamovic A."/>
            <person name="Larimer J."/>
            <person name="McCowen C."/>
            <person name="Montmayeur A."/>
            <person name="Murphy C."/>
            <person name="Neiman D."/>
            <person name="Pearson M."/>
            <person name="Priest M."/>
            <person name="Roberts A."/>
            <person name="Saif S."/>
            <person name="Shea T."/>
            <person name="Sisk P."/>
            <person name="Sykes S."/>
            <person name="Wortman J."/>
            <person name="Nusbaum C."/>
            <person name="Birren B."/>
        </authorList>
    </citation>
    <scope>NUCLEOTIDE SEQUENCE [LARGE SCALE GENOMIC DNA]</scope>
    <source>
        <strain evidence="2 3">ATCC 49720</strain>
    </source>
</reference>
<dbReference type="SUPFAM" id="SSF53041">
    <property type="entry name" value="Resolvase-like"/>
    <property type="match status" value="1"/>
</dbReference>
<dbReference type="Pfam" id="PF00239">
    <property type="entry name" value="Resolvase"/>
    <property type="match status" value="1"/>
</dbReference>
<dbReference type="Gene3D" id="3.40.50.1390">
    <property type="entry name" value="Resolvase, N-terminal catalytic domain"/>
    <property type="match status" value="1"/>
</dbReference>
<evidence type="ECO:0000259" key="1">
    <source>
        <dbReference type="PROSITE" id="PS51737"/>
    </source>
</evidence>
<keyword evidence="3" id="KW-1185">Reference proteome</keyword>
<dbReference type="PANTHER" id="PTHR30461:SF23">
    <property type="entry name" value="DNA RECOMBINASE-RELATED"/>
    <property type="match status" value="1"/>
</dbReference>
<dbReference type="InterPro" id="IPR038109">
    <property type="entry name" value="DNA_bind_recomb_sf"/>
</dbReference>
<dbReference type="Gene3D" id="3.90.1750.20">
    <property type="entry name" value="Putative Large Serine Recombinase, Chain B, Domain 2"/>
    <property type="match status" value="1"/>
</dbReference>
<evidence type="ECO:0000313" key="2">
    <source>
        <dbReference type="EMBL" id="EKS31821.1"/>
    </source>
</evidence>
<dbReference type="PROSITE" id="PS51737">
    <property type="entry name" value="RECOMBINASE_DNA_BIND"/>
    <property type="match status" value="1"/>
</dbReference>
<proteinExistence type="predicted"/>
<sequence>MLPFEQRAAQYVRMSTDMQQYSIANQEAAISIYAAQNGLHIVKRYEDSAKSGLSIEKRSGLKQLLSDVVSGAADFAKILVYDVSRWGRFQDSDESAHYEFVCRSSGVPVEYCAEQFKNDGSINAALLKSLKRAMAGEYSRELSTKVFQGQSRIVRAGFRIGSTPGFGLKRVLVDGAKNRIADLGFGDRKSVHGQHTILAPGNPDEVKLIRQVYRLFLNERKTPNEIADILNSAGSMSASGHPWYWTSVRDLLTNEKYMGNSVYNRSSRKLGAKCKRNPKSAWVRGVGAYEAIVTPEEFQRAQDRLDEIKVRYSTSFMLNLLSSLWCKHGCLQIDHILAWEGAPSVNCFQARFGSLTQAYGLIGYRARQHRLCNISIRREMKRRIMEELPSRGALTSIDNFLFQPRINDEFTVSVGVGRTKKSSKPGTCEWQLGYRSRKKPDVFIIARADFVGTKVRDYFILPYMLLPHGAWLTVSGKNYDRLSSFRAETLDPFFELCAREKLELSNE</sequence>
<dbReference type="RefSeq" id="WP_002714911.1">
    <property type="nucleotide sequence ID" value="NZ_KB375281.1"/>
</dbReference>
<gene>
    <name evidence="2" type="ORF">HMPREF9696_04042</name>
</gene>
<dbReference type="Proteomes" id="UP000001095">
    <property type="component" value="Unassembled WGS sequence"/>
</dbReference>
<dbReference type="InterPro" id="IPR011109">
    <property type="entry name" value="DNA_bind_recombinase_dom"/>
</dbReference>
<comment type="caution">
    <text evidence="2">The sequence shown here is derived from an EMBL/GenBank/DDBJ whole genome shotgun (WGS) entry which is preliminary data.</text>
</comment>
<dbReference type="GO" id="GO:0003677">
    <property type="term" value="F:DNA binding"/>
    <property type="evidence" value="ECO:0007669"/>
    <property type="project" value="InterPro"/>
</dbReference>